<reference evidence="8 9" key="1">
    <citation type="submission" date="2020-04" db="EMBL/GenBank/DDBJ databases">
        <title>Perkinsus olseni comparative genomics.</title>
        <authorList>
            <person name="Bogema D.R."/>
        </authorList>
    </citation>
    <scope>NUCLEOTIDE SEQUENCE [LARGE SCALE GENOMIC DNA]</scope>
    <source>
        <strain evidence="8">ATCC PRA-31</strain>
    </source>
</reference>
<dbReference type="PROSITE" id="PS50103">
    <property type="entry name" value="ZF_C3H1"/>
    <property type="match status" value="2"/>
</dbReference>
<dbReference type="PANTHER" id="PTHR12547">
    <property type="entry name" value="CCCH ZINC FINGER/TIS11-RELATED"/>
    <property type="match status" value="1"/>
</dbReference>
<feature type="region of interest" description="Disordered" evidence="6">
    <location>
        <begin position="40"/>
        <end position="63"/>
    </location>
</feature>
<comment type="caution">
    <text evidence="8">The sequence shown here is derived from an EMBL/GenBank/DDBJ whole genome shotgun (WGS) entry which is preliminary data.</text>
</comment>
<dbReference type="SUPFAM" id="SSF90229">
    <property type="entry name" value="CCCH zinc finger"/>
    <property type="match status" value="1"/>
</dbReference>
<proteinExistence type="predicted"/>
<feature type="compositionally biased region" description="Basic and acidic residues" evidence="6">
    <location>
        <begin position="171"/>
        <end position="180"/>
    </location>
</feature>
<keyword evidence="3 5" id="KW-0863">Zinc-finger</keyword>
<accession>A0A7J6M9V7</accession>
<dbReference type="InterPro" id="IPR036855">
    <property type="entry name" value="Znf_CCCH_sf"/>
</dbReference>
<evidence type="ECO:0000256" key="6">
    <source>
        <dbReference type="SAM" id="MobiDB-lite"/>
    </source>
</evidence>
<keyword evidence="2" id="KW-0677">Repeat</keyword>
<evidence type="ECO:0000256" key="5">
    <source>
        <dbReference type="PROSITE-ProRule" id="PRU00723"/>
    </source>
</evidence>
<feature type="zinc finger region" description="C3H1-type" evidence="5">
    <location>
        <begin position="104"/>
        <end position="132"/>
    </location>
</feature>
<evidence type="ECO:0000259" key="7">
    <source>
        <dbReference type="PROSITE" id="PS50103"/>
    </source>
</evidence>
<name>A0A7J6M9V7_PEROL</name>
<gene>
    <name evidence="8" type="ORF">FOL46_002054</name>
</gene>
<dbReference type="PANTHER" id="PTHR12547:SF18">
    <property type="entry name" value="PROTEIN TIS11"/>
    <property type="match status" value="1"/>
</dbReference>
<keyword evidence="4 5" id="KW-0862">Zinc</keyword>
<feature type="domain" description="C3H1-type" evidence="7">
    <location>
        <begin position="68"/>
        <end position="96"/>
    </location>
</feature>
<organism evidence="8 9">
    <name type="scientific">Perkinsus olseni</name>
    <name type="common">Perkinsus atlanticus</name>
    <dbReference type="NCBI Taxonomy" id="32597"/>
    <lineage>
        <taxon>Eukaryota</taxon>
        <taxon>Sar</taxon>
        <taxon>Alveolata</taxon>
        <taxon>Perkinsozoa</taxon>
        <taxon>Perkinsea</taxon>
        <taxon>Perkinsida</taxon>
        <taxon>Perkinsidae</taxon>
        <taxon>Perkinsus</taxon>
    </lineage>
</organism>
<dbReference type="GO" id="GO:0003729">
    <property type="term" value="F:mRNA binding"/>
    <property type="evidence" value="ECO:0007669"/>
    <property type="project" value="InterPro"/>
</dbReference>
<feature type="region of interest" description="Disordered" evidence="6">
    <location>
        <begin position="171"/>
        <end position="211"/>
    </location>
</feature>
<keyword evidence="1 5" id="KW-0479">Metal-binding</keyword>
<dbReference type="SMART" id="SM00356">
    <property type="entry name" value="ZnF_C3H1"/>
    <property type="match status" value="2"/>
</dbReference>
<dbReference type="GO" id="GO:0008270">
    <property type="term" value="F:zinc ion binding"/>
    <property type="evidence" value="ECO:0007669"/>
    <property type="project" value="UniProtKB-KW"/>
</dbReference>
<dbReference type="Gene3D" id="4.10.1000.10">
    <property type="entry name" value="Zinc finger, CCCH-type"/>
    <property type="match status" value="2"/>
</dbReference>
<evidence type="ECO:0000256" key="4">
    <source>
        <dbReference type="ARBA" id="ARBA00022833"/>
    </source>
</evidence>
<evidence type="ECO:0000256" key="2">
    <source>
        <dbReference type="ARBA" id="ARBA00022737"/>
    </source>
</evidence>
<feature type="compositionally biased region" description="Low complexity" evidence="6">
    <location>
        <begin position="193"/>
        <end position="208"/>
    </location>
</feature>
<evidence type="ECO:0000256" key="3">
    <source>
        <dbReference type="ARBA" id="ARBA00022771"/>
    </source>
</evidence>
<evidence type="ECO:0000256" key="1">
    <source>
        <dbReference type="ARBA" id="ARBA00022723"/>
    </source>
</evidence>
<sequence length="407" mass="44442">MMPASPPTPTSTTTISDEFSVGTAADTATSKALGSLMSQVFQQPPPFPESAEDTPDDDLRSGTDTRIFHKTRVCVYYKSDRGCVHGDNCLYAHGEEDLKIAPDLRKTTLCDRWEMDACPLSASECRFAHGREDLRAVDMSTSRSQASTASPTPVFDRHRREVMTPVVRQTPERTRMKDSAARVSGLMGTPPFTSEGSLGTSGSLSATTPVSGSDGINPCPCTPEESVNALTQLVGALHQQHTQAECAADEELSDSATVAAQEAQILMHQQQQALEAYLQASPLNPAAAAAALLGIHSYSQYEQALYPPLNPMITPFPMPGFGDYVPALPVPMPAMLPRSEDVQTHFHSNGIRQKVVDPFAVRDSAERRKLFLERYGRQHRENNDSVERRVRLMEFIGVEYADRSIGG</sequence>
<protein>
    <recommendedName>
        <fullName evidence="7">C3H1-type domain-containing protein</fullName>
    </recommendedName>
</protein>
<feature type="region of interest" description="Disordered" evidence="6">
    <location>
        <begin position="1"/>
        <end position="21"/>
    </location>
</feature>
<dbReference type="InterPro" id="IPR000571">
    <property type="entry name" value="Znf_CCCH"/>
</dbReference>
<feature type="zinc finger region" description="C3H1-type" evidence="5">
    <location>
        <begin position="68"/>
        <end position="96"/>
    </location>
</feature>
<feature type="domain" description="C3H1-type" evidence="7">
    <location>
        <begin position="104"/>
        <end position="132"/>
    </location>
</feature>
<dbReference type="InterPro" id="IPR045877">
    <property type="entry name" value="ZFP36-like"/>
</dbReference>
<evidence type="ECO:0000313" key="8">
    <source>
        <dbReference type="EMBL" id="KAF4668324.1"/>
    </source>
</evidence>
<dbReference type="AlphaFoldDB" id="A0A7J6M9V7"/>
<dbReference type="Proteomes" id="UP000572268">
    <property type="component" value="Unassembled WGS sequence"/>
</dbReference>
<dbReference type="EMBL" id="JABANN010000163">
    <property type="protein sequence ID" value="KAF4668324.1"/>
    <property type="molecule type" value="Genomic_DNA"/>
</dbReference>
<evidence type="ECO:0000313" key="9">
    <source>
        <dbReference type="Proteomes" id="UP000572268"/>
    </source>
</evidence>